<dbReference type="GO" id="GO:0005737">
    <property type="term" value="C:cytoplasm"/>
    <property type="evidence" value="ECO:0007669"/>
    <property type="project" value="UniProtKB-SubCell"/>
</dbReference>
<gene>
    <name evidence="6" type="ORF">AXF42_Ash014712</name>
</gene>
<organism evidence="6 7">
    <name type="scientific">Apostasia shenzhenica</name>
    <dbReference type="NCBI Taxonomy" id="1088818"/>
    <lineage>
        <taxon>Eukaryota</taxon>
        <taxon>Viridiplantae</taxon>
        <taxon>Streptophyta</taxon>
        <taxon>Embryophyta</taxon>
        <taxon>Tracheophyta</taxon>
        <taxon>Spermatophyta</taxon>
        <taxon>Magnoliopsida</taxon>
        <taxon>Liliopsida</taxon>
        <taxon>Asparagales</taxon>
        <taxon>Orchidaceae</taxon>
        <taxon>Apostasioideae</taxon>
        <taxon>Apostasia</taxon>
    </lineage>
</organism>
<evidence type="ECO:0000256" key="4">
    <source>
        <dbReference type="ARBA" id="ARBA00022490"/>
    </source>
</evidence>
<evidence type="ECO:0000256" key="3">
    <source>
        <dbReference type="ARBA" id="ARBA00018111"/>
    </source>
</evidence>
<feature type="domain" description="RecX second three-helical" evidence="5">
    <location>
        <begin position="199"/>
        <end position="239"/>
    </location>
</feature>
<evidence type="ECO:0000256" key="2">
    <source>
        <dbReference type="ARBA" id="ARBA00009695"/>
    </source>
</evidence>
<dbReference type="PANTHER" id="PTHR33602:SF1">
    <property type="entry name" value="REGULATORY PROTEIN RECX FAMILY PROTEIN"/>
    <property type="match status" value="1"/>
</dbReference>
<dbReference type="InterPro" id="IPR036388">
    <property type="entry name" value="WH-like_DNA-bd_sf"/>
</dbReference>
<dbReference type="PANTHER" id="PTHR33602">
    <property type="entry name" value="REGULATORY PROTEIN RECX FAMILY PROTEIN"/>
    <property type="match status" value="1"/>
</dbReference>
<dbReference type="InterPro" id="IPR053924">
    <property type="entry name" value="RecX_HTH_2nd"/>
</dbReference>
<evidence type="ECO:0000313" key="6">
    <source>
        <dbReference type="EMBL" id="PKA47516.1"/>
    </source>
</evidence>
<name>A0A2H9ZW72_9ASPA</name>
<dbReference type="Gene3D" id="1.10.10.10">
    <property type="entry name" value="Winged helix-like DNA-binding domain superfamily/Winged helix DNA-binding domain"/>
    <property type="match status" value="1"/>
</dbReference>
<dbReference type="Pfam" id="PF02631">
    <property type="entry name" value="RecX_HTH2"/>
    <property type="match status" value="1"/>
</dbReference>
<evidence type="ECO:0000256" key="1">
    <source>
        <dbReference type="ARBA" id="ARBA00004496"/>
    </source>
</evidence>
<dbReference type="Proteomes" id="UP000236161">
    <property type="component" value="Unassembled WGS sequence"/>
</dbReference>
<keyword evidence="7" id="KW-1185">Reference proteome</keyword>
<dbReference type="AlphaFoldDB" id="A0A2H9ZW72"/>
<dbReference type="OrthoDB" id="543346at2759"/>
<dbReference type="HAMAP" id="MF_01114">
    <property type="entry name" value="RecX"/>
    <property type="match status" value="1"/>
</dbReference>
<accession>A0A2H9ZW72</accession>
<reference evidence="6 7" key="1">
    <citation type="journal article" date="2017" name="Nature">
        <title>The Apostasia genome and the evolution of orchids.</title>
        <authorList>
            <person name="Zhang G.Q."/>
            <person name="Liu K.W."/>
            <person name="Li Z."/>
            <person name="Lohaus R."/>
            <person name="Hsiao Y.Y."/>
            <person name="Niu S.C."/>
            <person name="Wang J.Y."/>
            <person name="Lin Y.C."/>
            <person name="Xu Q."/>
            <person name="Chen L.J."/>
            <person name="Yoshida K."/>
            <person name="Fujiwara S."/>
            <person name="Wang Z.W."/>
            <person name="Zhang Y.Q."/>
            <person name="Mitsuda N."/>
            <person name="Wang M."/>
            <person name="Liu G.H."/>
            <person name="Pecoraro L."/>
            <person name="Huang H.X."/>
            <person name="Xiao X.J."/>
            <person name="Lin M."/>
            <person name="Wu X.Y."/>
            <person name="Wu W.L."/>
            <person name="Chen Y.Y."/>
            <person name="Chang S.B."/>
            <person name="Sakamoto S."/>
            <person name="Ohme-Takagi M."/>
            <person name="Yagi M."/>
            <person name="Zeng S.J."/>
            <person name="Shen C.Y."/>
            <person name="Yeh C.M."/>
            <person name="Luo Y.B."/>
            <person name="Tsai W.C."/>
            <person name="Van de Peer Y."/>
            <person name="Liu Z.J."/>
        </authorList>
    </citation>
    <scope>NUCLEOTIDE SEQUENCE [LARGE SCALE GENOMIC DNA]</scope>
    <source>
        <strain evidence="7">cv. Shenzhen</strain>
        <tissue evidence="6">Stem</tissue>
    </source>
</reference>
<evidence type="ECO:0000313" key="7">
    <source>
        <dbReference type="Proteomes" id="UP000236161"/>
    </source>
</evidence>
<sequence>MANFAAVRSLHVSQVLGFHFFKFQFSLWAKSWYNTSAPVKYVPGIFSQNKKNKDSPPLESSWMKNCSLVQNEVPMLGNSASGLSSFDDCPLQSTHADEIGPRNISEQIGELSDFDNATEIEDELLFADKENKCELYVNSATSCYESIEVRQEVKKLAVELLATRAFTAVELQKKLRGKKYPLHIVQSIVDDFKSRGLLNDALYAESFTRLRWLSSTWGPGKIKHALIHKGVSEAEAEKARQQVFEEDDPEGGDQNRQYGMSKLSIDHLFLQASKQWWKSRNAPLDNRRARMVRWLKYRGFNWGVTNYILKKLESLDPP</sequence>
<dbReference type="STRING" id="1088818.A0A2H9ZW72"/>
<comment type="similarity">
    <text evidence="2">Belongs to the RecX family.</text>
</comment>
<protein>
    <recommendedName>
        <fullName evidence="3">Regulatory protein RecX</fullName>
    </recommendedName>
</protein>
<proteinExistence type="inferred from homology"/>
<keyword evidence="4" id="KW-0963">Cytoplasm</keyword>
<dbReference type="EMBL" id="KZ453122">
    <property type="protein sequence ID" value="PKA47516.1"/>
    <property type="molecule type" value="Genomic_DNA"/>
</dbReference>
<evidence type="ECO:0000259" key="5">
    <source>
        <dbReference type="Pfam" id="PF02631"/>
    </source>
</evidence>
<comment type="subcellular location">
    <subcellularLocation>
        <location evidence="1">Cytoplasm</location>
    </subcellularLocation>
</comment>
<dbReference type="GO" id="GO:0006282">
    <property type="term" value="P:regulation of DNA repair"/>
    <property type="evidence" value="ECO:0007669"/>
    <property type="project" value="InterPro"/>
</dbReference>
<dbReference type="InterPro" id="IPR003783">
    <property type="entry name" value="Regulatory_RecX"/>
</dbReference>